<keyword evidence="3" id="KW-1015">Disulfide bond</keyword>
<dbReference type="PANTHER" id="PTHR24043">
    <property type="entry name" value="SCAVENGER RECEPTOR CLASS F"/>
    <property type="match status" value="1"/>
</dbReference>
<reference evidence="8" key="1">
    <citation type="submission" date="2022-03" db="EMBL/GenBank/DDBJ databases">
        <authorList>
            <person name="Sayadi A."/>
        </authorList>
    </citation>
    <scope>NUCLEOTIDE SEQUENCE</scope>
</reference>
<dbReference type="Pfam" id="PF07546">
    <property type="entry name" value="EMI"/>
    <property type="match status" value="1"/>
</dbReference>
<sequence>MNTPAMWRVISLIVIFQSHIVISKLTGDNICRTEESYPANVTEYRLRNATFRNYKWCMNVPPRCSYYTVKTINESRVVEKILTRTVEECCEGFTKKEEICISNCDENCKNGKCHNGACLCFPGFKGQSCDVGCDLGTWGPNCSNNCDCEYKRCNPVNGTCSVELTVTSSPKSSTSKDVSITKSENILTSNDVSNKNGEIIQTSSSSTASTPNFVSTDKSEITLSSSPKRSTPTPISINEITLTSLSFSSTPSYISTESESMITTKGLSTSTKGTSLENDAFTNATDTNNNVVVVKTTSAPETTPKATEMLSSISNTRTTNLITPSTTVSRDTAHEFLITKGIQNVMENTSPSQTKQSTVPPSRTSNVSALSSRFHSTLEPITSPKPTQKYTELSQGVPQKLDITKTGLIKDDVMAKVTIPMPKRVSVQTEPRLTGTSTVVVASSSTKATILPTSQLTAYLNRSALITNSNEIAIHSTTALVNNVTKIETSESFSKSSTKPYSNEITNPLYKTRGLPKHSITTPLTAPIPKTGSTIDLSMSTRTPKHAEDQLDKPAEVNTTKDTNLDTILKEYTVPVEVKYEIPAQKKEIASTHENYAEEKNYLTLEDRGYINKHVSSDTEYFVNTFTAAAVVVLVVAVLLMMFLGWNNWRGKKAMEGRDSSRKGADAHSTSIFHTPLPDPPIIENPTYLLTTIDCKRCNTETLLLKAHQSYPIHRMSQMGEVREYMYDHPPSTGSYRAASTVDAGDVSCSYIATEITEPVYDEIPLRNGTGNVNGANSEANMCLYVNTVGRTKF</sequence>
<dbReference type="InterPro" id="IPR042635">
    <property type="entry name" value="MEGF10/SREC1/2-like"/>
</dbReference>
<evidence type="ECO:0000313" key="9">
    <source>
        <dbReference type="Proteomes" id="UP001152888"/>
    </source>
</evidence>
<feature type="region of interest" description="Disordered" evidence="4">
    <location>
        <begin position="494"/>
        <end position="527"/>
    </location>
</feature>
<proteinExistence type="predicted"/>
<gene>
    <name evidence="8" type="ORF">ACAOBT_LOCUS34682</name>
</gene>
<evidence type="ECO:0000256" key="3">
    <source>
        <dbReference type="ARBA" id="ARBA00023157"/>
    </source>
</evidence>
<feature type="chain" id="PRO_5040407010" description="EMI domain-containing protein" evidence="6">
    <location>
        <begin position="24"/>
        <end position="794"/>
    </location>
</feature>
<dbReference type="Proteomes" id="UP001152888">
    <property type="component" value="Unassembled WGS sequence"/>
</dbReference>
<feature type="domain" description="EMI" evidence="7">
    <location>
        <begin position="27"/>
        <end position="102"/>
    </location>
</feature>
<name>A0A9P0Q8P1_ACAOB</name>
<evidence type="ECO:0000256" key="4">
    <source>
        <dbReference type="SAM" id="MobiDB-lite"/>
    </source>
</evidence>
<feature type="compositionally biased region" description="Polar residues" evidence="4">
    <location>
        <begin position="211"/>
        <end position="234"/>
    </location>
</feature>
<dbReference type="EMBL" id="CAKOFQ010008664">
    <property type="protein sequence ID" value="CAH2015319.1"/>
    <property type="molecule type" value="Genomic_DNA"/>
</dbReference>
<dbReference type="InterPro" id="IPR011489">
    <property type="entry name" value="EMI_domain"/>
</dbReference>
<feature type="transmembrane region" description="Helical" evidence="5">
    <location>
        <begin position="621"/>
        <end position="646"/>
    </location>
</feature>
<evidence type="ECO:0000256" key="5">
    <source>
        <dbReference type="SAM" id="Phobius"/>
    </source>
</evidence>
<keyword evidence="2 6" id="KW-0732">Signal</keyword>
<dbReference type="GO" id="GO:0005044">
    <property type="term" value="F:scavenger receptor activity"/>
    <property type="evidence" value="ECO:0007669"/>
    <property type="project" value="InterPro"/>
</dbReference>
<dbReference type="Gene3D" id="2.170.300.10">
    <property type="entry name" value="Tie2 ligand-binding domain superfamily"/>
    <property type="match status" value="1"/>
</dbReference>
<evidence type="ECO:0000313" key="8">
    <source>
        <dbReference type="EMBL" id="CAH2015319.1"/>
    </source>
</evidence>
<dbReference type="AlphaFoldDB" id="A0A9P0Q8P1"/>
<organism evidence="8 9">
    <name type="scientific">Acanthoscelides obtectus</name>
    <name type="common">Bean weevil</name>
    <name type="synonym">Bruchus obtectus</name>
    <dbReference type="NCBI Taxonomy" id="200917"/>
    <lineage>
        <taxon>Eukaryota</taxon>
        <taxon>Metazoa</taxon>
        <taxon>Ecdysozoa</taxon>
        <taxon>Arthropoda</taxon>
        <taxon>Hexapoda</taxon>
        <taxon>Insecta</taxon>
        <taxon>Pterygota</taxon>
        <taxon>Neoptera</taxon>
        <taxon>Endopterygota</taxon>
        <taxon>Coleoptera</taxon>
        <taxon>Polyphaga</taxon>
        <taxon>Cucujiformia</taxon>
        <taxon>Chrysomeloidea</taxon>
        <taxon>Chrysomelidae</taxon>
        <taxon>Bruchinae</taxon>
        <taxon>Bruchini</taxon>
        <taxon>Acanthoscelides</taxon>
    </lineage>
</organism>
<keyword evidence="5" id="KW-0812">Transmembrane</keyword>
<protein>
    <recommendedName>
        <fullName evidence="7">EMI domain-containing protein</fullName>
    </recommendedName>
</protein>
<keyword evidence="5" id="KW-0472">Membrane</keyword>
<evidence type="ECO:0000259" key="7">
    <source>
        <dbReference type="PROSITE" id="PS51041"/>
    </source>
</evidence>
<comment type="caution">
    <text evidence="8">The sequence shown here is derived from an EMBL/GenBank/DDBJ whole genome shotgun (WGS) entry which is preliminary data.</text>
</comment>
<accession>A0A9P0Q8P1</accession>
<keyword evidence="5" id="KW-1133">Transmembrane helix</keyword>
<evidence type="ECO:0000256" key="6">
    <source>
        <dbReference type="SAM" id="SignalP"/>
    </source>
</evidence>
<keyword evidence="1" id="KW-0245">EGF-like domain</keyword>
<feature type="signal peptide" evidence="6">
    <location>
        <begin position="1"/>
        <end position="23"/>
    </location>
</feature>
<keyword evidence="9" id="KW-1185">Reference proteome</keyword>
<evidence type="ECO:0000256" key="1">
    <source>
        <dbReference type="ARBA" id="ARBA00022536"/>
    </source>
</evidence>
<dbReference type="PANTHER" id="PTHR24043:SF8">
    <property type="entry name" value="EGF-LIKE DOMAIN-CONTAINING PROTEIN"/>
    <property type="match status" value="1"/>
</dbReference>
<dbReference type="OrthoDB" id="192253at2759"/>
<dbReference type="PROSITE" id="PS51041">
    <property type="entry name" value="EMI"/>
    <property type="match status" value="1"/>
</dbReference>
<evidence type="ECO:0000256" key="2">
    <source>
        <dbReference type="ARBA" id="ARBA00022729"/>
    </source>
</evidence>
<feature type="region of interest" description="Disordered" evidence="4">
    <location>
        <begin position="201"/>
        <end position="234"/>
    </location>
</feature>
<feature type="region of interest" description="Disordered" evidence="4">
    <location>
        <begin position="347"/>
        <end position="367"/>
    </location>
</feature>